<keyword evidence="2" id="KW-0472">Membrane</keyword>
<dbReference type="VEuPathDB" id="FungiDB:TRICI_002362"/>
<feature type="transmembrane region" description="Helical" evidence="2">
    <location>
        <begin position="339"/>
        <end position="364"/>
    </location>
</feature>
<keyword evidence="4" id="KW-1185">Reference proteome</keyword>
<keyword evidence="2" id="KW-0812">Transmembrane</keyword>
<name>A0A642VBT0_9ASCO</name>
<proteinExistence type="predicted"/>
<dbReference type="InterPro" id="IPR007720">
    <property type="entry name" value="PigQ/GPI1"/>
</dbReference>
<gene>
    <name evidence="3" type="ORF">TRICI_002362</name>
</gene>
<dbReference type="GO" id="GO:0005783">
    <property type="term" value="C:endoplasmic reticulum"/>
    <property type="evidence" value="ECO:0007669"/>
    <property type="project" value="TreeGrafter"/>
</dbReference>
<dbReference type="PANTHER" id="PTHR21329:SF3">
    <property type="entry name" value="PHOSPHATIDYLINOSITOL N-ACETYLGLUCOSAMINYLTRANSFERASE SUBUNIT Q"/>
    <property type="match status" value="1"/>
</dbReference>
<feature type="transmembrane region" description="Helical" evidence="2">
    <location>
        <begin position="166"/>
        <end position="185"/>
    </location>
</feature>
<protein>
    <submittedName>
        <fullName evidence="3">Uncharacterized protein</fullName>
    </submittedName>
</protein>
<comment type="caution">
    <text evidence="3">The sequence shown here is derived from an EMBL/GenBank/DDBJ whole genome shotgun (WGS) entry which is preliminary data.</text>
</comment>
<feature type="coiled-coil region" evidence="1">
    <location>
        <begin position="50"/>
        <end position="77"/>
    </location>
</feature>
<dbReference type="PANTHER" id="PTHR21329">
    <property type="entry name" value="PHOSPHATIDYLINOSITOL N-ACETYLGLUCOSAMINYLTRANSFERASE SUBUNIT Q-RELATED"/>
    <property type="match status" value="1"/>
</dbReference>
<evidence type="ECO:0000313" key="4">
    <source>
        <dbReference type="Proteomes" id="UP000761534"/>
    </source>
</evidence>
<keyword evidence="1" id="KW-0175">Coiled coil</keyword>
<evidence type="ECO:0000256" key="2">
    <source>
        <dbReference type="SAM" id="Phobius"/>
    </source>
</evidence>
<organism evidence="3 4">
    <name type="scientific">Trichomonascus ciferrii</name>
    <dbReference type="NCBI Taxonomy" id="44093"/>
    <lineage>
        <taxon>Eukaryota</taxon>
        <taxon>Fungi</taxon>
        <taxon>Dikarya</taxon>
        <taxon>Ascomycota</taxon>
        <taxon>Saccharomycotina</taxon>
        <taxon>Dipodascomycetes</taxon>
        <taxon>Dipodascales</taxon>
        <taxon>Trichomonascaceae</taxon>
        <taxon>Trichomonascus</taxon>
        <taxon>Trichomonascus ciferrii complex</taxon>
    </lineage>
</organism>
<dbReference type="GO" id="GO:0006506">
    <property type="term" value="P:GPI anchor biosynthetic process"/>
    <property type="evidence" value="ECO:0007669"/>
    <property type="project" value="InterPro"/>
</dbReference>
<sequence>MNATFDETMAYPVHQLRTHDSVQVITFDLPEPYRMQYYSLYPISLELSEKSNLTVISEEYEADLVEAKEQKQLLIEKLKYHSLTDVSALRQREVILKNCISQINCSYELGELMRKNASVVFPKIKSRRRRLSVSETVLESARTVNNGFWHVLDVFWDMLVPLTTRIFIVIIIFGRILSEAVLKIIEWKMRPKWYALKDISATAQQIDLRLQQFCFWPIQYLKIRKRTKDWLSNTDFNVEYIRFYNSIWLVINDIIFGVAIGRLILDNSDSILDTLSFLVDEILTVRFKNNMLWLMDWPGGLKLNNELAAFFGELFLWVIQFWGSLLNNFRPYFKLIIHLVGYSGYAGATYPISIISDLISLLTFHVYCFYVASARIYHWQLVVLQSLFHLFRGKKRNVLRNRIDSCNYDLDQLLMGTIFFTVLIFLLPTVLVFYLTFAASRLAIVLICALCESSLACLNHFPLFAILLRVKDSKRIPGGIRLDFNFGHQQQRPNDLFNKVLSTIPGRRTNIDNSSATHSYVVLKPVPLGFGHMFHQYHILGERLRMHYLSFSVIKRLLTGQFVPIKRSKLYGLLYSMLPEQRIKVQLLYQELKELL</sequence>
<dbReference type="Proteomes" id="UP000761534">
    <property type="component" value="Unassembled WGS sequence"/>
</dbReference>
<feature type="transmembrane region" description="Helical" evidence="2">
    <location>
        <begin position="247"/>
        <end position="265"/>
    </location>
</feature>
<accession>A0A642VBT0</accession>
<feature type="transmembrane region" description="Helical" evidence="2">
    <location>
        <begin position="307"/>
        <end position="327"/>
    </location>
</feature>
<dbReference type="EMBL" id="SWFS01000161">
    <property type="protein sequence ID" value="KAA8915513.1"/>
    <property type="molecule type" value="Genomic_DNA"/>
</dbReference>
<keyword evidence="2" id="KW-1133">Transmembrane helix</keyword>
<dbReference type="Pfam" id="PF05024">
    <property type="entry name" value="Gpi1"/>
    <property type="match status" value="1"/>
</dbReference>
<dbReference type="OrthoDB" id="70250at2759"/>
<dbReference type="AlphaFoldDB" id="A0A642VBT0"/>
<feature type="transmembrane region" description="Helical" evidence="2">
    <location>
        <begin position="443"/>
        <end position="468"/>
    </location>
</feature>
<reference evidence="3" key="1">
    <citation type="journal article" date="2019" name="G3 (Bethesda)">
        <title>Genome Assemblies of Two Rare Opportunistic Yeast Pathogens: Diutina rugosa (syn. Candida rugosa) and Trichomonascus ciferrii (syn. Candida ciferrii).</title>
        <authorList>
            <person name="Mixao V."/>
            <person name="Saus E."/>
            <person name="Hansen A.P."/>
            <person name="Lass-Florl C."/>
            <person name="Gabaldon T."/>
        </authorList>
    </citation>
    <scope>NUCLEOTIDE SEQUENCE</scope>
    <source>
        <strain evidence="3">CBS 4856</strain>
    </source>
</reference>
<feature type="transmembrane region" description="Helical" evidence="2">
    <location>
        <begin position="413"/>
        <end position="437"/>
    </location>
</feature>
<evidence type="ECO:0000256" key="1">
    <source>
        <dbReference type="SAM" id="Coils"/>
    </source>
</evidence>
<dbReference type="GO" id="GO:0016020">
    <property type="term" value="C:membrane"/>
    <property type="evidence" value="ECO:0007669"/>
    <property type="project" value="InterPro"/>
</dbReference>
<evidence type="ECO:0000313" key="3">
    <source>
        <dbReference type="EMBL" id="KAA8915513.1"/>
    </source>
</evidence>